<proteinExistence type="predicted"/>
<evidence type="ECO:0000313" key="1">
    <source>
        <dbReference type="EMBL" id="TLQ07603.1"/>
    </source>
</evidence>
<organism evidence="1 2">
    <name type="scientific">Marinilactibacillus psychrotolerans</name>
    <dbReference type="NCBI Taxonomy" id="191770"/>
    <lineage>
        <taxon>Bacteria</taxon>
        <taxon>Bacillati</taxon>
        <taxon>Bacillota</taxon>
        <taxon>Bacilli</taxon>
        <taxon>Lactobacillales</taxon>
        <taxon>Carnobacteriaceae</taxon>
        <taxon>Marinilactibacillus</taxon>
    </lineage>
</organism>
<sequence>MPTKKEIINEMKQEYLKYKRGGLLPAIKLSVDILDKYDLSVNEKESYTAALIRFTVEEFERERQLFVDAIDNERW</sequence>
<dbReference type="RefSeq" id="WP_138471723.1">
    <property type="nucleotide sequence ID" value="NZ_VBTE01000015.1"/>
</dbReference>
<dbReference type="EMBL" id="VBTE01000015">
    <property type="protein sequence ID" value="TLQ07603.1"/>
    <property type="molecule type" value="Genomic_DNA"/>
</dbReference>
<reference evidence="1 2" key="1">
    <citation type="submission" date="2019-05" db="EMBL/GenBank/DDBJ databases">
        <title>The metagenome of a microbial culture collection derived from dairy environment covers the genomic content of the human microbiome.</title>
        <authorList>
            <person name="Roder T."/>
            <person name="Wuthrich D."/>
            <person name="Sattari Z."/>
            <person name="Von Ah U."/>
            <person name="Bar C."/>
            <person name="Ronchi F."/>
            <person name="Macpherson A.J."/>
            <person name="Ganal-Vonarburg S.C."/>
            <person name="Bruggmann R."/>
            <person name="Vergeres G."/>
        </authorList>
    </citation>
    <scope>NUCLEOTIDE SEQUENCE [LARGE SCALE GENOMIC DNA]</scope>
    <source>
        <strain evidence="1 2">FAM 24235</strain>
    </source>
</reference>
<accession>A0A5R9C4C5</accession>
<comment type="caution">
    <text evidence="1">The sequence shown here is derived from an EMBL/GenBank/DDBJ whole genome shotgun (WGS) entry which is preliminary data.</text>
</comment>
<name>A0A5R9C4C5_9LACT</name>
<dbReference type="Proteomes" id="UP000307201">
    <property type="component" value="Unassembled WGS sequence"/>
</dbReference>
<dbReference type="AlphaFoldDB" id="A0A5R9C4C5"/>
<gene>
    <name evidence="1" type="ORF">FEZ48_06375</name>
</gene>
<evidence type="ECO:0000313" key="2">
    <source>
        <dbReference type="Proteomes" id="UP000307201"/>
    </source>
</evidence>
<protein>
    <submittedName>
        <fullName evidence="1">Uncharacterized protein</fullName>
    </submittedName>
</protein>